<dbReference type="InterPro" id="IPR005532">
    <property type="entry name" value="SUMF_dom"/>
</dbReference>
<feature type="domain" description="Sulfatase-modifying factor enzyme-like" evidence="2">
    <location>
        <begin position="368"/>
        <end position="641"/>
    </location>
</feature>
<keyword evidence="1" id="KW-0472">Membrane</keyword>
<dbReference type="InterPro" id="IPR011990">
    <property type="entry name" value="TPR-like_helical_dom_sf"/>
</dbReference>
<gene>
    <name evidence="3" type="ORF">C7S18_17965</name>
</gene>
<dbReference type="InterPro" id="IPR051043">
    <property type="entry name" value="Sulfatase_Mod_Factor_Kinase"/>
</dbReference>
<evidence type="ECO:0000313" key="4">
    <source>
        <dbReference type="Proteomes" id="UP000241074"/>
    </source>
</evidence>
<dbReference type="RefSeq" id="WP_106892863.1">
    <property type="nucleotide sequence ID" value="NZ_CP027860.1"/>
</dbReference>
<feature type="transmembrane region" description="Helical" evidence="1">
    <location>
        <begin position="15"/>
        <end position="35"/>
    </location>
</feature>
<dbReference type="KEGG" id="xba:C7S18_17965"/>
<dbReference type="InterPro" id="IPR042095">
    <property type="entry name" value="SUMF_sf"/>
</dbReference>
<name>A0A2P1PVZ0_9GAMM</name>
<reference evidence="3 4" key="2">
    <citation type="submission" date="2018-03" db="EMBL/GenBank/DDBJ databases">
        <authorList>
            <person name="Keele B.F."/>
        </authorList>
    </citation>
    <scope>NUCLEOTIDE SEQUENCE [LARGE SCALE GENOMIC DNA]</scope>
    <source>
        <strain evidence="3 4">D13</strain>
    </source>
</reference>
<proteinExistence type="predicted"/>
<dbReference type="SUPFAM" id="SSF48452">
    <property type="entry name" value="TPR-like"/>
    <property type="match status" value="1"/>
</dbReference>
<dbReference type="GO" id="GO:0120147">
    <property type="term" value="F:formylglycine-generating oxidase activity"/>
    <property type="evidence" value="ECO:0007669"/>
    <property type="project" value="TreeGrafter"/>
</dbReference>
<dbReference type="PANTHER" id="PTHR23150">
    <property type="entry name" value="SULFATASE MODIFYING FACTOR 1, 2"/>
    <property type="match status" value="1"/>
</dbReference>
<dbReference type="SUPFAM" id="SSF56436">
    <property type="entry name" value="C-type lectin-like"/>
    <property type="match status" value="1"/>
</dbReference>
<keyword evidence="1" id="KW-1133">Transmembrane helix</keyword>
<evidence type="ECO:0000256" key="1">
    <source>
        <dbReference type="SAM" id="Phobius"/>
    </source>
</evidence>
<accession>A0A2P1PVZ0</accession>
<sequence>MSESRQGDKMSRKQVWGSTLGLGMLAIAMAWRWIWPSLSQIDWSKPDTPNPVEARIQALAEQAHAAPAEDEPDAAPVEADAMATIEDMPAAELDAEAAAKRDELLEQAKQATTAKHWLQPENGNALSLYTQALLLDPANSQARIGLEALLDSLFNEAGNALDEGDDALALDLVAALDRYELTDKRLPALARRVSVLPAIADALTEAAERFAAGHLLDPDGASALDSYRAVLSLDPRNRAGKRGLDDLAATLLNQALAAASSESFAEAFGLLNEATAVAPGNPRLKEVQDKVTNFRDRFADDLLARAELALKARERSRAEALLEEARALGLSDDRLANVARQLNNAQLYGNYQPGETFSDNFLDRSATSPTMVVIPIGTFSMGSDEQEPGRHGNEGPRHLVRIEQPFALARTETTVSQFRKFVNATKYVTDAEKVGEASQYDEKTGRITRQRDINWRNDYLGGRAKTSDPVLYVSWNDAMAFAEWLSRSTGQRYRLPSEAEFEYALRAGTESPYWWGEGSPQTVVGNLTGEGDRSRSRRTWTKAFDNYRDGYWGPAPVAQFAANPFGLYDLGSNLSEWVEDCWHDNFLRAPDTGAAWVNRGCTGRTIKGGSWGSAPEDVRSAYRLGVSADTRTARIGFRVARDLSQ</sequence>
<dbReference type="OrthoDB" id="9768004at2"/>
<dbReference type="Proteomes" id="UP000241074">
    <property type="component" value="Chromosome"/>
</dbReference>
<dbReference type="PANTHER" id="PTHR23150:SF35">
    <property type="entry name" value="BLL6746 PROTEIN"/>
    <property type="match status" value="1"/>
</dbReference>
<dbReference type="Gene3D" id="3.90.1580.10">
    <property type="entry name" value="paralog of FGE (formylglycine-generating enzyme)"/>
    <property type="match status" value="1"/>
</dbReference>
<keyword evidence="4" id="KW-1185">Reference proteome</keyword>
<dbReference type="EMBL" id="CP027860">
    <property type="protein sequence ID" value="AVP98944.1"/>
    <property type="molecule type" value="Genomic_DNA"/>
</dbReference>
<protein>
    <submittedName>
        <fullName evidence="3">Sulfatase-modifying factor protein</fullName>
    </submittedName>
</protein>
<evidence type="ECO:0000259" key="2">
    <source>
        <dbReference type="Pfam" id="PF03781"/>
    </source>
</evidence>
<organism evidence="3 4">
    <name type="scientific">Ahniella affigens</name>
    <dbReference type="NCBI Taxonomy" id="2021234"/>
    <lineage>
        <taxon>Bacteria</taxon>
        <taxon>Pseudomonadati</taxon>
        <taxon>Pseudomonadota</taxon>
        <taxon>Gammaproteobacteria</taxon>
        <taxon>Lysobacterales</taxon>
        <taxon>Rhodanobacteraceae</taxon>
        <taxon>Ahniella</taxon>
    </lineage>
</organism>
<dbReference type="InterPro" id="IPR016187">
    <property type="entry name" value="CTDL_fold"/>
</dbReference>
<dbReference type="Pfam" id="PF03781">
    <property type="entry name" value="FGE-sulfatase"/>
    <property type="match status" value="1"/>
</dbReference>
<reference evidence="3 4" key="1">
    <citation type="submission" date="2018-03" db="EMBL/GenBank/DDBJ databases">
        <title>Ahniella affigens gen. nov., sp. nov., a gammaproteobacterium isolated from sandy soil near a stream.</title>
        <authorList>
            <person name="Ko Y."/>
            <person name="Kim J.-H."/>
        </authorList>
    </citation>
    <scope>NUCLEOTIDE SEQUENCE [LARGE SCALE GENOMIC DNA]</scope>
    <source>
        <strain evidence="3 4">D13</strain>
    </source>
</reference>
<keyword evidence="1" id="KW-0812">Transmembrane</keyword>
<evidence type="ECO:0000313" key="3">
    <source>
        <dbReference type="EMBL" id="AVP98944.1"/>
    </source>
</evidence>
<dbReference type="AlphaFoldDB" id="A0A2P1PVZ0"/>